<protein>
    <submittedName>
        <fullName evidence="9">LPXTG-motif cell wall anchor domain-containing protein</fullName>
    </submittedName>
</protein>
<feature type="domain" description="MucBP" evidence="8">
    <location>
        <begin position="290"/>
        <end position="350"/>
    </location>
</feature>
<dbReference type="Pfam" id="PF00746">
    <property type="entry name" value="Gram_pos_anchor"/>
    <property type="match status" value="1"/>
</dbReference>
<keyword evidence="1" id="KW-0134">Cell wall</keyword>
<name>A0A1H9S0R5_9LACT</name>
<dbReference type="NCBIfam" id="TIGR01167">
    <property type="entry name" value="LPXTG_anchor"/>
    <property type="match status" value="1"/>
</dbReference>
<feature type="domain" description="MucBP" evidence="8">
    <location>
        <begin position="494"/>
        <end position="555"/>
    </location>
</feature>
<dbReference type="InterPro" id="IPR009459">
    <property type="entry name" value="MucBP_dom"/>
</dbReference>
<feature type="domain" description="MucBP" evidence="8">
    <location>
        <begin position="698"/>
        <end position="759"/>
    </location>
</feature>
<keyword evidence="6" id="KW-0472">Membrane</keyword>
<evidence type="ECO:0000313" key="9">
    <source>
        <dbReference type="EMBL" id="SER78620.1"/>
    </source>
</evidence>
<feature type="domain" description="MucBP" evidence="8">
    <location>
        <begin position="425"/>
        <end position="487"/>
    </location>
</feature>
<dbReference type="OrthoDB" id="2307220at2"/>
<keyword evidence="5" id="KW-0572">Peptidoglycan-anchor</keyword>
<accession>A0A1H9S0R5</accession>
<feature type="transmembrane region" description="Helical" evidence="6">
    <location>
        <begin position="788"/>
        <end position="805"/>
    </location>
</feature>
<sequence length="814" mass="90893">MTSKIKWKYVGYLVAIGIFIFSSFSTIEAKESPNRTASAKEELFEKDLLQAYLASAHTYTSLPKKNLLLEKQMVPYNDTGVAGGNITIKYQDEGGNTLAKETILKENIGVSYQTEPIEIENYEITKTPDGATGTFQAEAQTVIYTYRLKRGGEITVEYIDVEGNVVSKNKRLIGSITGYYQVSPNKIAGYRLVNSPANAKGYFTKDPQTVTFIYEKETIGHVWVTYQTAAGQEIEEKALVRGEIGTPYETEAKEIAGYRLLTKPNNATGTFQADAQHVSYQYEEIQYGDVIVKYQDTAGKQLMEPVALTGELGTPYESAMQEFRGYRLTTTPENAKGMFKVNQQEVTYIYAQIIAGDVIVHYQDTAGKTIAEDEVLKGKFDAPYTAEAKPVYGYQLLTEPTNQTGFFTENIQEVTYLYEPIKAGDVTIHYQDTTGKALKEDQILNGYVNQPYTTTATDITGYRLIATPENEKGLFKVEAQTVLYLYEINPSAGVLVHYQDLTGKQLAADILLEGGIDLPYEATALPIADYHLVETLGEAVGTFTDTLQEVTYRYEKDLVQAADVVIHYQDMNGRLLQEEVILSGYVGEPYESEVKAFPNYVLTSLPENRAGTFGTTPQAVTYQYTQLMGHTLVTYQTDKGQVLATEPLTGQVGEPFVTTARDFQGYQLIQAPMIAEGSFTNSLQHFIYLYQKEVPSEQVVVKYHNQLGETIAEETLLEGELGTQYTTQPKDIAGYQLYHVEGSEQGFYQSEAQTVIYIYAEATSEQPKPSIDEPSTIAQLPATGEQKTHWLFFAGIFLLGISWFMKKRNVSESK</sequence>
<evidence type="ECO:0000256" key="3">
    <source>
        <dbReference type="ARBA" id="ARBA00022729"/>
    </source>
</evidence>
<evidence type="ECO:0000259" key="7">
    <source>
        <dbReference type="Pfam" id="PF00746"/>
    </source>
</evidence>
<gene>
    <name evidence="9" type="ORF">SAMN04488559_10624</name>
</gene>
<dbReference type="Pfam" id="PF06458">
    <property type="entry name" value="MucBP"/>
    <property type="match status" value="10"/>
</dbReference>
<keyword evidence="6" id="KW-0812">Transmembrane</keyword>
<evidence type="ECO:0000259" key="8">
    <source>
        <dbReference type="Pfam" id="PF06458"/>
    </source>
</evidence>
<feature type="domain" description="MucBP" evidence="8">
    <location>
        <begin position="358"/>
        <end position="419"/>
    </location>
</feature>
<keyword evidence="6" id="KW-1133">Transmembrane helix</keyword>
<dbReference type="Proteomes" id="UP000198948">
    <property type="component" value="Unassembled WGS sequence"/>
</dbReference>
<feature type="domain" description="MucBP" evidence="8">
    <location>
        <begin position="222"/>
        <end position="283"/>
    </location>
</feature>
<dbReference type="AlphaFoldDB" id="A0A1H9S0R5"/>
<feature type="domain" description="MucBP" evidence="8">
    <location>
        <begin position="564"/>
        <end position="625"/>
    </location>
</feature>
<feature type="domain" description="MucBP" evidence="8">
    <location>
        <begin position="85"/>
        <end position="147"/>
    </location>
</feature>
<dbReference type="Gene3D" id="3.10.20.320">
    <property type="entry name" value="Putative peptidoglycan bound protein (lpxtg motif)"/>
    <property type="match status" value="10"/>
</dbReference>
<proteinExistence type="predicted"/>
<feature type="domain" description="Gram-positive cocci surface proteins LPxTG" evidence="7">
    <location>
        <begin position="774"/>
        <end position="810"/>
    </location>
</feature>
<evidence type="ECO:0000256" key="6">
    <source>
        <dbReference type="SAM" id="Phobius"/>
    </source>
</evidence>
<feature type="domain" description="MucBP" evidence="8">
    <location>
        <begin position="633"/>
        <end position="691"/>
    </location>
</feature>
<keyword evidence="3" id="KW-0732">Signal</keyword>
<dbReference type="InterPro" id="IPR019931">
    <property type="entry name" value="LPXTG_anchor"/>
</dbReference>
<keyword evidence="10" id="KW-1185">Reference proteome</keyword>
<dbReference type="EMBL" id="FOHA01000006">
    <property type="protein sequence ID" value="SER78620.1"/>
    <property type="molecule type" value="Genomic_DNA"/>
</dbReference>
<reference evidence="9 10" key="1">
    <citation type="submission" date="2016-10" db="EMBL/GenBank/DDBJ databases">
        <authorList>
            <person name="de Groot N.N."/>
        </authorList>
    </citation>
    <scope>NUCLEOTIDE SEQUENCE [LARGE SCALE GENOMIC DNA]</scope>
    <source>
        <strain evidence="9 10">DSM 13760</strain>
    </source>
</reference>
<organism evidence="9 10">
    <name type="scientific">Isobaculum melis</name>
    <dbReference type="NCBI Taxonomy" id="142588"/>
    <lineage>
        <taxon>Bacteria</taxon>
        <taxon>Bacillati</taxon>
        <taxon>Bacillota</taxon>
        <taxon>Bacilli</taxon>
        <taxon>Lactobacillales</taxon>
        <taxon>Carnobacteriaceae</taxon>
        <taxon>Isobaculum</taxon>
    </lineage>
</organism>
<evidence type="ECO:0000313" key="10">
    <source>
        <dbReference type="Proteomes" id="UP000198948"/>
    </source>
</evidence>
<feature type="domain" description="MucBP" evidence="8">
    <location>
        <begin position="154"/>
        <end position="215"/>
    </location>
</feature>
<keyword evidence="4" id="KW-0677">Repeat</keyword>
<evidence type="ECO:0000256" key="5">
    <source>
        <dbReference type="ARBA" id="ARBA00023088"/>
    </source>
</evidence>
<evidence type="ECO:0000256" key="4">
    <source>
        <dbReference type="ARBA" id="ARBA00022737"/>
    </source>
</evidence>
<evidence type="ECO:0000256" key="2">
    <source>
        <dbReference type="ARBA" id="ARBA00022525"/>
    </source>
</evidence>
<evidence type="ECO:0000256" key="1">
    <source>
        <dbReference type="ARBA" id="ARBA00022512"/>
    </source>
</evidence>
<dbReference type="RefSeq" id="WP_092651440.1">
    <property type="nucleotide sequence ID" value="NZ_FOHA01000006.1"/>
</dbReference>
<dbReference type="STRING" id="142588.SAMN04488559_10624"/>
<keyword evidence="2" id="KW-0964">Secreted</keyword>